<dbReference type="PANTHER" id="PTHR37423:SF2">
    <property type="entry name" value="MEMBRANE-BOUND LYTIC MUREIN TRANSGLYCOSYLASE C"/>
    <property type="match status" value="1"/>
</dbReference>
<proteinExistence type="inferred from homology"/>
<gene>
    <name evidence="4" type="ORF">ATF69_0916</name>
</gene>
<dbReference type="SUPFAM" id="SSF53955">
    <property type="entry name" value="Lysozyme-like"/>
    <property type="match status" value="1"/>
</dbReference>
<reference evidence="4 5" key="1">
    <citation type="journal article" date="2015" name="Stand. Genomic Sci.">
        <title>Genomic Encyclopedia of Bacterial and Archaeal Type Strains, Phase III: the genomes of soil and plant-associated and newly described type strains.</title>
        <authorList>
            <person name="Whitman W.B."/>
            <person name="Woyke T."/>
            <person name="Klenk H.P."/>
            <person name="Zhou Y."/>
            <person name="Lilburn T.G."/>
            <person name="Beck B.J."/>
            <person name="De Vos P."/>
            <person name="Vandamme P."/>
            <person name="Eisen J.A."/>
            <person name="Garrity G."/>
            <person name="Hugenholtz P."/>
            <person name="Kyrpides N.C."/>
        </authorList>
    </citation>
    <scope>NUCLEOTIDE SEQUENCE [LARGE SCALE GENOMIC DNA]</scope>
    <source>
        <strain evidence="4 5">DSM 64</strain>
    </source>
</reference>
<dbReference type="Proteomes" id="UP000321485">
    <property type="component" value="Unassembled WGS sequence"/>
</dbReference>
<dbReference type="AlphaFoldDB" id="A0A561XSG3"/>
<evidence type="ECO:0000259" key="3">
    <source>
        <dbReference type="Pfam" id="PF13511"/>
    </source>
</evidence>
<accession>A0A561XSG3</accession>
<dbReference type="PROSITE" id="PS00922">
    <property type="entry name" value="TRANSGLYCOSYLASE"/>
    <property type="match status" value="1"/>
</dbReference>
<organism evidence="4 5">
    <name type="scientific">Acidovorax delafieldii</name>
    <name type="common">Pseudomonas delafieldii</name>
    <dbReference type="NCBI Taxonomy" id="47920"/>
    <lineage>
        <taxon>Bacteria</taxon>
        <taxon>Pseudomonadati</taxon>
        <taxon>Pseudomonadota</taxon>
        <taxon>Betaproteobacteria</taxon>
        <taxon>Burkholderiales</taxon>
        <taxon>Comamonadaceae</taxon>
        <taxon>Acidovorax</taxon>
    </lineage>
</organism>
<comment type="caution">
    <text evidence="4">The sequence shown here is derived from an EMBL/GenBank/DDBJ whole genome shotgun (WGS) entry which is preliminary data.</text>
</comment>
<evidence type="ECO:0000313" key="4">
    <source>
        <dbReference type="EMBL" id="TWG39048.1"/>
    </source>
</evidence>
<comment type="similarity">
    <text evidence="1">Belongs to the transglycosylase Slt family.</text>
</comment>
<dbReference type="InterPro" id="IPR025392">
    <property type="entry name" value="DUF4124"/>
</dbReference>
<dbReference type="PANTHER" id="PTHR37423">
    <property type="entry name" value="SOLUBLE LYTIC MUREIN TRANSGLYCOSYLASE-RELATED"/>
    <property type="match status" value="1"/>
</dbReference>
<evidence type="ECO:0000259" key="2">
    <source>
        <dbReference type="Pfam" id="PF01464"/>
    </source>
</evidence>
<sequence length="230" mass="24684">MKATVLGGVGGRIRSGFFSCRGVVLLVVLFVGLQSAPRANQIWEFVDKDGVTHIGNVPPSAQSRGVIWLNRVPPASELKGKERGASALQLPGYEDAKLHLEEAAAAQSLDPAFVIAVAAAESAFNAKAISRKGALGLMQVMPATAERYGVAARLSSGGEHAAMEPKVNAQIGTRYLADLLRMFDGDKELALAAYNAGEGAVIKYGRRIPPYPETQQYVEKVMRFYRGLLR</sequence>
<dbReference type="InterPro" id="IPR008258">
    <property type="entry name" value="Transglycosylase_SLT_dom_1"/>
</dbReference>
<evidence type="ECO:0000313" key="5">
    <source>
        <dbReference type="Proteomes" id="UP000321485"/>
    </source>
</evidence>
<dbReference type="InterPro" id="IPR000189">
    <property type="entry name" value="Transglyc_AS"/>
</dbReference>
<dbReference type="Pfam" id="PF13511">
    <property type="entry name" value="DUF4124"/>
    <property type="match status" value="1"/>
</dbReference>
<protein>
    <submittedName>
        <fullName evidence="4">Uncharacterized protein DUF4124</fullName>
    </submittedName>
</protein>
<dbReference type="InterPro" id="IPR023346">
    <property type="entry name" value="Lysozyme-like_dom_sf"/>
</dbReference>
<dbReference type="EMBL" id="VJWE01000011">
    <property type="protein sequence ID" value="TWG39048.1"/>
    <property type="molecule type" value="Genomic_DNA"/>
</dbReference>
<dbReference type="Pfam" id="PF01464">
    <property type="entry name" value="SLT"/>
    <property type="match status" value="1"/>
</dbReference>
<name>A0A561XSG3_ACIDE</name>
<dbReference type="GO" id="GO:0000270">
    <property type="term" value="P:peptidoglycan metabolic process"/>
    <property type="evidence" value="ECO:0007669"/>
    <property type="project" value="InterPro"/>
</dbReference>
<dbReference type="GO" id="GO:0016020">
    <property type="term" value="C:membrane"/>
    <property type="evidence" value="ECO:0007669"/>
    <property type="project" value="InterPro"/>
</dbReference>
<feature type="domain" description="Transglycosylase SLT" evidence="2">
    <location>
        <begin position="101"/>
        <end position="206"/>
    </location>
</feature>
<dbReference type="GO" id="GO:0008933">
    <property type="term" value="F:peptidoglycan lytic transglycosylase activity"/>
    <property type="evidence" value="ECO:0007669"/>
    <property type="project" value="InterPro"/>
</dbReference>
<dbReference type="CDD" id="cd16896">
    <property type="entry name" value="LT_Slt70-like"/>
    <property type="match status" value="1"/>
</dbReference>
<feature type="domain" description="DUF4124" evidence="3">
    <location>
        <begin position="33"/>
        <end position="68"/>
    </location>
</feature>
<evidence type="ECO:0000256" key="1">
    <source>
        <dbReference type="ARBA" id="ARBA00007734"/>
    </source>
</evidence>
<dbReference type="Gene3D" id="1.10.530.10">
    <property type="match status" value="1"/>
</dbReference>